<proteinExistence type="predicted"/>
<name>A0A6I4TVW6_9SPHN</name>
<comment type="caution">
    <text evidence="2">The sequence shown here is derived from an EMBL/GenBank/DDBJ whole genome shotgun (WGS) entry which is preliminary data.</text>
</comment>
<dbReference type="AlphaFoldDB" id="A0A6I4TVW6"/>
<dbReference type="EMBL" id="WTYJ01000001">
    <property type="protein sequence ID" value="MXO98937.1"/>
    <property type="molecule type" value="Genomic_DNA"/>
</dbReference>
<dbReference type="InterPro" id="IPR024408">
    <property type="entry name" value="Muramidase"/>
</dbReference>
<organism evidence="2 3">
    <name type="scientific">Croceibacterium xixiisoli</name>
    <dbReference type="NCBI Taxonomy" id="1476466"/>
    <lineage>
        <taxon>Bacteria</taxon>
        <taxon>Pseudomonadati</taxon>
        <taxon>Pseudomonadota</taxon>
        <taxon>Alphaproteobacteria</taxon>
        <taxon>Sphingomonadales</taxon>
        <taxon>Erythrobacteraceae</taxon>
        <taxon>Croceibacterium</taxon>
    </lineage>
</organism>
<dbReference type="Pfam" id="PF11860">
    <property type="entry name" value="Muramidase"/>
    <property type="match status" value="1"/>
</dbReference>
<feature type="domain" description="N-acetylmuramidase" evidence="1">
    <location>
        <begin position="61"/>
        <end position="236"/>
    </location>
</feature>
<protein>
    <submittedName>
        <fullName evidence="2">DUF3380 domain-containing protein</fullName>
    </submittedName>
</protein>
<dbReference type="OrthoDB" id="1523598at2"/>
<gene>
    <name evidence="2" type="ORF">GRI97_08045</name>
</gene>
<evidence type="ECO:0000259" key="1">
    <source>
        <dbReference type="Pfam" id="PF11860"/>
    </source>
</evidence>
<evidence type="ECO:0000313" key="2">
    <source>
        <dbReference type="EMBL" id="MXO98937.1"/>
    </source>
</evidence>
<dbReference type="RefSeq" id="WP_161390526.1">
    <property type="nucleotide sequence ID" value="NZ_JBHSCP010000001.1"/>
</dbReference>
<keyword evidence="3" id="KW-1185">Reference proteome</keyword>
<accession>A0A6I4TVW6</accession>
<reference evidence="2 3" key="1">
    <citation type="submission" date="2019-12" db="EMBL/GenBank/DDBJ databases">
        <title>Genomic-based taxomic classification of the family Erythrobacteraceae.</title>
        <authorList>
            <person name="Xu L."/>
        </authorList>
    </citation>
    <scope>NUCLEOTIDE SEQUENCE [LARGE SCALE GENOMIC DNA]</scope>
    <source>
        <strain evidence="2 3">S36</strain>
    </source>
</reference>
<evidence type="ECO:0000313" key="3">
    <source>
        <dbReference type="Proteomes" id="UP000469430"/>
    </source>
</evidence>
<dbReference type="Proteomes" id="UP000469430">
    <property type="component" value="Unassembled WGS sequence"/>
</dbReference>
<sequence>MNTKQSQTWLNARGAELVVDGQFGPKSKAAMIEAFRNRSAPAVTPADIAALAARLKCTTRQIGAVAQVEGGGSGWDRSGLLACLYERHYLWRRVKTWALWSGARQAYLSNPTPGGYTTDVNDNGMNDSWEKLADATALFGVEAALECASFGKFQIMGAHWKALGYSSALDFVWQLSRNEAAHYDAFGRYLEVNRLLPALRAINGDPENARPLARGYNGTGYEKGGYHIKIAAAWRSLA</sequence>